<dbReference type="SUPFAM" id="SSF49299">
    <property type="entry name" value="PKD domain"/>
    <property type="match status" value="1"/>
</dbReference>
<comment type="caution">
    <text evidence="2">The sequence shown here is derived from an EMBL/GenBank/DDBJ whole genome shotgun (WGS) entry which is preliminary data.</text>
</comment>
<dbReference type="Proteomes" id="UP000293162">
    <property type="component" value="Unassembled WGS sequence"/>
</dbReference>
<dbReference type="InterPro" id="IPR013783">
    <property type="entry name" value="Ig-like_fold"/>
</dbReference>
<dbReference type="InterPro" id="IPR000601">
    <property type="entry name" value="PKD_dom"/>
</dbReference>
<evidence type="ECO:0000313" key="3">
    <source>
        <dbReference type="Proteomes" id="UP000293162"/>
    </source>
</evidence>
<dbReference type="PROSITE" id="PS50093">
    <property type="entry name" value="PKD"/>
    <property type="match status" value="1"/>
</dbReference>
<feature type="domain" description="PKD" evidence="1">
    <location>
        <begin position="58"/>
        <end position="102"/>
    </location>
</feature>
<proteinExistence type="predicted"/>
<keyword evidence="3" id="KW-1185">Reference proteome</keyword>
<dbReference type="CDD" id="cd00146">
    <property type="entry name" value="PKD"/>
    <property type="match status" value="1"/>
</dbReference>
<evidence type="ECO:0000313" key="2">
    <source>
        <dbReference type="EMBL" id="RYU94595.1"/>
    </source>
</evidence>
<accession>A0A4Q5LY77</accession>
<dbReference type="RefSeq" id="WP_130022201.1">
    <property type="nucleotide sequence ID" value="NZ_SEWF01000023.1"/>
</dbReference>
<protein>
    <recommendedName>
        <fullName evidence="1">PKD domain-containing protein</fullName>
    </recommendedName>
</protein>
<organism evidence="2 3">
    <name type="scientific">Emticicia agri</name>
    <dbReference type="NCBI Taxonomy" id="2492393"/>
    <lineage>
        <taxon>Bacteria</taxon>
        <taxon>Pseudomonadati</taxon>
        <taxon>Bacteroidota</taxon>
        <taxon>Cytophagia</taxon>
        <taxon>Cytophagales</taxon>
        <taxon>Leadbetterellaceae</taxon>
        <taxon>Emticicia</taxon>
    </lineage>
</organism>
<sequence>MKEAFSIISLFVLLACQHKQDKIPPIVYTQPDATILVVNVDGSNTAAFTFRYNSGDKYIFDFGDGNTLTDSLVGITGYGEYQRINHQYAKNGDYTVKLTIKNPKYTHQSQTVVEARRIAIADFSYEILANGQVKLKNLSENKAETYQWLISPYPLTNGNFYIYKSSKKEPVLNFDIDGTYKITLHAINGNTSIIEKIIAIRNAGKQMSFSGYYNGKKIVVALDSSDFSFNCIYSSDKITQVMNSRRIQTSETSQPLFWREYHFQPYIGKEEKYKIIRDFIKTKDTDVIELKEENLDPELYNNAGSVYPKALWITYKVNTAQLDGELKVRLLILEYSNPY</sequence>
<dbReference type="Gene3D" id="2.60.40.10">
    <property type="entry name" value="Immunoglobulins"/>
    <property type="match status" value="1"/>
</dbReference>
<name>A0A4Q5LY77_9BACT</name>
<reference evidence="2 3" key="1">
    <citation type="submission" date="2019-02" db="EMBL/GenBank/DDBJ databases">
        <title>Bacterial novel species Emticicia sp. 17J42-9 isolated from soil.</title>
        <authorList>
            <person name="Jung H.-Y."/>
        </authorList>
    </citation>
    <scope>NUCLEOTIDE SEQUENCE [LARGE SCALE GENOMIC DNA]</scope>
    <source>
        <strain evidence="2 3">17J42-9</strain>
    </source>
</reference>
<dbReference type="SMART" id="SM00089">
    <property type="entry name" value="PKD"/>
    <property type="match status" value="1"/>
</dbReference>
<evidence type="ECO:0000259" key="1">
    <source>
        <dbReference type="PROSITE" id="PS50093"/>
    </source>
</evidence>
<dbReference type="Pfam" id="PF00801">
    <property type="entry name" value="PKD"/>
    <property type="match status" value="1"/>
</dbReference>
<dbReference type="PROSITE" id="PS51257">
    <property type="entry name" value="PROKAR_LIPOPROTEIN"/>
    <property type="match status" value="1"/>
</dbReference>
<gene>
    <name evidence="2" type="ORF">EWM59_15785</name>
</gene>
<dbReference type="EMBL" id="SEWF01000023">
    <property type="protein sequence ID" value="RYU94595.1"/>
    <property type="molecule type" value="Genomic_DNA"/>
</dbReference>
<dbReference type="OrthoDB" id="622252at2"/>
<dbReference type="InterPro" id="IPR022409">
    <property type="entry name" value="PKD/Chitinase_dom"/>
</dbReference>
<dbReference type="InterPro" id="IPR035986">
    <property type="entry name" value="PKD_dom_sf"/>
</dbReference>
<dbReference type="AlphaFoldDB" id="A0A4Q5LY77"/>